<name>A0A9Q8LEJ0_PASFU</name>
<dbReference type="SUPFAM" id="SSF56112">
    <property type="entry name" value="Protein kinase-like (PK-like)"/>
    <property type="match status" value="1"/>
</dbReference>
<evidence type="ECO:0000313" key="3">
    <source>
        <dbReference type="Proteomes" id="UP000756132"/>
    </source>
</evidence>
<dbReference type="Gene3D" id="1.10.510.10">
    <property type="entry name" value="Transferase(Phosphotransferase) domain 1"/>
    <property type="match status" value="1"/>
</dbReference>
<dbReference type="InterPro" id="IPR008271">
    <property type="entry name" value="Ser/Thr_kinase_AS"/>
</dbReference>
<reference evidence="2" key="2">
    <citation type="journal article" date="2022" name="Microb. Genom.">
        <title>A chromosome-scale genome assembly of the tomato pathogen Cladosporium fulvum reveals a compartmentalized genome architecture and the presence of a dispensable chromosome.</title>
        <authorList>
            <person name="Zaccaron A.Z."/>
            <person name="Chen L.H."/>
            <person name="Samaras A."/>
            <person name="Stergiopoulos I."/>
        </authorList>
    </citation>
    <scope>NUCLEOTIDE SEQUENCE</scope>
    <source>
        <strain evidence="2">Race5_Kim</strain>
    </source>
</reference>
<dbReference type="GO" id="GO:0004674">
    <property type="term" value="F:protein serine/threonine kinase activity"/>
    <property type="evidence" value="ECO:0007669"/>
    <property type="project" value="TreeGrafter"/>
</dbReference>
<protein>
    <recommendedName>
        <fullName evidence="1">Protein kinase domain-containing protein</fullName>
    </recommendedName>
</protein>
<dbReference type="PANTHER" id="PTHR44167">
    <property type="entry name" value="OVARIAN-SPECIFIC SERINE/THREONINE-PROTEIN KINASE LOK-RELATED"/>
    <property type="match status" value="1"/>
</dbReference>
<organism evidence="2 3">
    <name type="scientific">Passalora fulva</name>
    <name type="common">Tomato leaf mold</name>
    <name type="synonym">Cladosporium fulvum</name>
    <dbReference type="NCBI Taxonomy" id="5499"/>
    <lineage>
        <taxon>Eukaryota</taxon>
        <taxon>Fungi</taxon>
        <taxon>Dikarya</taxon>
        <taxon>Ascomycota</taxon>
        <taxon>Pezizomycotina</taxon>
        <taxon>Dothideomycetes</taxon>
        <taxon>Dothideomycetidae</taxon>
        <taxon>Mycosphaerellales</taxon>
        <taxon>Mycosphaerellaceae</taxon>
        <taxon>Fulvia</taxon>
    </lineage>
</organism>
<sequence>MIFNVAEGLAKCGIQMADSMRTATNGQELVHRDLKPQNIFLDAPHPTPQIGDFEWSFLTSPSDLRNPDAWAGELTPGFCPPEGVLYVDYTDMKPIDRAQMLEKYNVWQVGAILRCMILREQAPPQALWLGDGSKDETYKLRLVDENGGKVDKYGVEEQYSEELLDMVESAFNQQIA</sequence>
<evidence type="ECO:0000259" key="1">
    <source>
        <dbReference type="PROSITE" id="PS50011"/>
    </source>
</evidence>
<evidence type="ECO:0000313" key="2">
    <source>
        <dbReference type="EMBL" id="UJO15934.1"/>
    </source>
</evidence>
<dbReference type="PANTHER" id="PTHR44167:SF24">
    <property type="entry name" value="SERINE_THREONINE-PROTEIN KINASE CHK2"/>
    <property type="match status" value="1"/>
</dbReference>
<dbReference type="GO" id="GO:0005634">
    <property type="term" value="C:nucleus"/>
    <property type="evidence" value="ECO:0007669"/>
    <property type="project" value="TreeGrafter"/>
</dbReference>
<dbReference type="KEGG" id="ffu:CLAFUR5_04048"/>
<dbReference type="RefSeq" id="XP_047760300.1">
    <property type="nucleotide sequence ID" value="XM_047903196.1"/>
</dbReference>
<dbReference type="EMBL" id="CP090166">
    <property type="protein sequence ID" value="UJO15934.1"/>
    <property type="molecule type" value="Genomic_DNA"/>
</dbReference>
<dbReference type="Pfam" id="PF00069">
    <property type="entry name" value="Pkinase"/>
    <property type="match status" value="1"/>
</dbReference>
<dbReference type="PROSITE" id="PS50011">
    <property type="entry name" value="PROTEIN_KINASE_DOM"/>
    <property type="match status" value="1"/>
</dbReference>
<dbReference type="Proteomes" id="UP000756132">
    <property type="component" value="Chromosome 4"/>
</dbReference>
<dbReference type="PROSITE" id="PS00108">
    <property type="entry name" value="PROTEIN_KINASE_ST"/>
    <property type="match status" value="1"/>
</dbReference>
<dbReference type="GO" id="GO:0005524">
    <property type="term" value="F:ATP binding"/>
    <property type="evidence" value="ECO:0007669"/>
    <property type="project" value="InterPro"/>
</dbReference>
<dbReference type="GO" id="GO:0005737">
    <property type="term" value="C:cytoplasm"/>
    <property type="evidence" value="ECO:0007669"/>
    <property type="project" value="TreeGrafter"/>
</dbReference>
<gene>
    <name evidence="2" type="ORF">CLAFUR5_04048</name>
</gene>
<dbReference type="GO" id="GO:0044773">
    <property type="term" value="P:mitotic DNA damage checkpoint signaling"/>
    <property type="evidence" value="ECO:0007669"/>
    <property type="project" value="TreeGrafter"/>
</dbReference>
<dbReference type="GeneID" id="71983926"/>
<dbReference type="AlphaFoldDB" id="A0A9Q8LEJ0"/>
<dbReference type="InterPro" id="IPR011009">
    <property type="entry name" value="Kinase-like_dom_sf"/>
</dbReference>
<proteinExistence type="predicted"/>
<dbReference type="InterPro" id="IPR000719">
    <property type="entry name" value="Prot_kinase_dom"/>
</dbReference>
<reference evidence="2" key="1">
    <citation type="submission" date="2021-12" db="EMBL/GenBank/DDBJ databases">
        <authorList>
            <person name="Zaccaron A."/>
            <person name="Stergiopoulos I."/>
        </authorList>
    </citation>
    <scope>NUCLEOTIDE SEQUENCE</scope>
    <source>
        <strain evidence="2">Race5_Kim</strain>
    </source>
</reference>
<dbReference type="OrthoDB" id="310217at2759"/>
<accession>A0A9Q8LEJ0</accession>
<feature type="domain" description="Protein kinase" evidence="1">
    <location>
        <begin position="1"/>
        <end position="176"/>
    </location>
</feature>
<keyword evidence="3" id="KW-1185">Reference proteome</keyword>